<comment type="caution">
    <text evidence="1">The sequence shown here is derived from an EMBL/GenBank/DDBJ whole genome shotgun (WGS) entry which is preliminary data.</text>
</comment>
<protein>
    <submittedName>
        <fullName evidence="1">Efflux RND transporter permease subunit</fullName>
    </submittedName>
</protein>
<dbReference type="Proteomes" id="UP001595683">
    <property type="component" value="Unassembled WGS sequence"/>
</dbReference>
<name>A0ABV7V436_9SPHN</name>
<dbReference type="Gene3D" id="1.20.1640.10">
    <property type="entry name" value="Multidrug efflux transporter AcrB transmembrane domain"/>
    <property type="match status" value="1"/>
</dbReference>
<evidence type="ECO:0000313" key="1">
    <source>
        <dbReference type="EMBL" id="MFC3672161.1"/>
    </source>
</evidence>
<reference evidence="2" key="1">
    <citation type="journal article" date="2019" name="Int. J. Syst. Evol. Microbiol.">
        <title>The Global Catalogue of Microorganisms (GCM) 10K type strain sequencing project: providing services to taxonomists for standard genome sequencing and annotation.</title>
        <authorList>
            <consortium name="The Broad Institute Genomics Platform"/>
            <consortium name="The Broad Institute Genome Sequencing Center for Infectious Disease"/>
            <person name="Wu L."/>
            <person name="Ma J."/>
        </authorList>
    </citation>
    <scope>NUCLEOTIDE SEQUENCE [LARGE SCALE GENOMIC DNA]</scope>
    <source>
        <strain evidence="2">KCTC 42224</strain>
    </source>
</reference>
<dbReference type="Pfam" id="PF00873">
    <property type="entry name" value="ACR_tran"/>
    <property type="match status" value="1"/>
</dbReference>
<organism evidence="1 2">
    <name type="scientific">Novosphingobium pokkalii</name>
    <dbReference type="NCBI Taxonomy" id="1770194"/>
    <lineage>
        <taxon>Bacteria</taxon>
        <taxon>Pseudomonadati</taxon>
        <taxon>Pseudomonadota</taxon>
        <taxon>Alphaproteobacteria</taxon>
        <taxon>Sphingomonadales</taxon>
        <taxon>Sphingomonadaceae</taxon>
        <taxon>Novosphingobium</taxon>
    </lineage>
</organism>
<gene>
    <name evidence="1" type="ORF">ACFOOT_12085</name>
</gene>
<dbReference type="RefSeq" id="WP_373299319.1">
    <property type="nucleotide sequence ID" value="NZ_BMZP01000019.1"/>
</dbReference>
<proteinExistence type="predicted"/>
<dbReference type="EMBL" id="JBHRYE010000020">
    <property type="protein sequence ID" value="MFC3672161.1"/>
    <property type="molecule type" value="Genomic_DNA"/>
</dbReference>
<evidence type="ECO:0000313" key="2">
    <source>
        <dbReference type="Proteomes" id="UP001595683"/>
    </source>
</evidence>
<dbReference type="SUPFAM" id="SSF82866">
    <property type="entry name" value="Multidrug efflux transporter AcrB transmembrane domain"/>
    <property type="match status" value="1"/>
</dbReference>
<accession>A0ABV7V436</accession>
<sequence length="61" mass="6328">MAAILTLTPLALAIGQGSGIQQPLDIVIIAGLLLQYPLVLLAMPPLVRLTASRPALQPTVT</sequence>
<keyword evidence="2" id="KW-1185">Reference proteome</keyword>
<dbReference type="InterPro" id="IPR001036">
    <property type="entry name" value="Acrflvin-R"/>
</dbReference>